<keyword evidence="4 5" id="KW-0472">Membrane</keyword>
<comment type="caution">
    <text evidence="7">The sequence shown here is derived from an EMBL/GenBank/DDBJ whole genome shotgun (WGS) entry which is preliminary data.</text>
</comment>
<feature type="transmembrane region" description="Helical" evidence="5">
    <location>
        <begin position="80"/>
        <end position="99"/>
    </location>
</feature>
<dbReference type="PROSITE" id="PS50850">
    <property type="entry name" value="MFS"/>
    <property type="match status" value="1"/>
</dbReference>
<dbReference type="EMBL" id="JBHSIT010000007">
    <property type="protein sequence ID" value="MFC4910365.1"/>
    <property type="molecule type" value="Genomic_DNA"/>
</dbReference>
<name>A0ABV9U476_9ACTN</name>
<sequence>MTLRARVPERRWLALSVALAAAFMDLVDVTVVNVALPRIQSDLDAGPALGQWTVSAYALAYALLLVTGGRLGDILGRRRVLLAGLAGFVAASAAAGAAGSPGMLVAARAAQGAFAGVMVPQTLSVISVQFPPGRARARAFTLYGMLLGAAQVGGPLLGGILLHLDVAGLGWRAIFLVNVPIGLLALAGAARWMDDSRATPPPRLDPAGVVLVGAAALALTLPLVQGRERGWPLWSLVLPAASVPALVAFATVERRRERLGRSPLVPPSLLRRRSFSAGLLVTTALFGAVAACFIALTWGLQTGLGWSPLKVALTGAAWPAGMACTAQPTHRLGPPRARAFVRTGLLIMACGVAAVAGAFAAAGTDLRPWHLLPGLFCAGLGMGLALPVLANSVLADVPADASGAASGVYNSVTQFAGVLGVAAAGIAFYGTSGEGAADASPPLTDKVLENALPPTDGPDVVFTRVQDVAAPHATARTLAMAAAVLLVAAALASFLPRRLPWADPDGEPGGRSSRFRAIRASLLRHVHPGRSR</sequence>
<dbReference type="InterPro" id="IPR036259">
    <property type="entry name" value="MFS_trans_sf"/>
</dbReference>
<feature type="transmembrane region" description="Helical" evidence="5">
    <location>
        <begin position="12"/>
        <end position="36"/>
    </location>
</feature>
<comment type="subcellular location">
    <subcellularLocation>
        <location evidence="1">Cell membrane</location>
        <topology evidence="1">Multi-pass membrane protein</topology>
    </subcellularLocation>
</comment>
<feature type="transmembrane region" description="Helical" evidence="5">
    <location>
        <begin position="339"/>
        <end position="362"/>
    </location>
</feature>
<dbReference type="RefSeq" id="WP_378258661.1">
    <property type="nucleotide sequence ID" value="NZ_JBHSIT010000007.1"/>
</dbReference>
<evidence type="ECO:0000313" key="7">
    <source>
        <dbReference type="EMBL" id="MFC4910365.1"/>
    </source>
</evidence>
<evidence type="ECO:0000256" key="1">
    <source>
        <dbReference type="ARBA" id="ARBA00004651"/>
    </source>
</evidence>
<evidence type="ECO:0000259" key="6">
    <source>
        <dbReference type="PROSITE" id="PS50850"/>
    </source>
</evidence>
<evidence type="ECO:0000313" key="8">
    <source>
        <dbReference type="Proteomes" id="UP001595872"/>
    </source>
</evidence>
<dbReference type="Gene3D" id="1.20.1250.20">
    <property type="entry name" value="MFS general substrate transporter like domains"/>
    <property type="match status" value="1"/>
</dbReference>
<dbReference type="InterPro" id="IPR020846">
    <property type="entry name" value="MFS_dom"/>
</dbReference>
<dbReference type="InterPro" id="IPR011701">
    <property type="entry name" value="MFS"/>
</dbReference>
<keyword evidence="8" id="KW-1185">Reference proteome</keyword>
<dbReference type="SUPFAM" id="SSF103473">
    <property type="entry name" value="MFS general substrate transporter"/>
    <property type="match status" value="1"/>
</dbReference>
<evidence type="ECO:0000256" key="5">
    <source>
        <dbReference type="SAM" id="Phobius"/>
    </source>
</evidence>
<dbReference type="CDD" id="cd17321">
    <property type="entry name" value="MFS_MMR_MDR_like"/>
    <property type="match status" value="1"/>
</dbReference>
<dbReference type="Pfam" id="PF07690">
    <property type="entry name" value="MFS_1"/>
    <property type="match status" value="1"/>
</dbReference>
<feature type="transmembrane region" description="Helical" evidence="5">
    <location>
        <begin position="204"/>
        <end position="225"/>
    </location>
</feature>
<dbReference type="Proteomes" id="UP001595872">
    <property type="component" value="Unassembled WGS sequence"/>
</dbReference>
<evidence type="ECO:0000256" key="2">
    <source>
        <dbReference type="ARBA" id="ARBA00022692"/>
    </source>
</evidence>
<dbReference type="PANTHER" id="PTHR42718">
    <property type="entry name" value="MAJOR FACILITATOR SUPERFAMILY MULTIDRUG TRANSPORTER MFSC"/>
    <property type="match status" value="1"/>
</dbReference>
<proteinExistence type="predicted"/>
<feature type="transmembrane region" description="Helical" evidence="5">
    <location>
        <begin position="105"/>
        <end position="128"/>
    </location>
</feature>
<feature type="transmembrane region" description="Helical" evidence="5">
    <location>
        <begin position="140"/>
        <end position="164"/>
    </location>
</feature>
<protein>
    <submittedName>
        <fullName evidence="7">MFS transporter</fullName>
    </submittedName>
</protein>
<feature type="transmembrane region" description="Helical" evidence="5">
    <location>
        <begin position="170"/>
        <end position="192"/>
    </location>
</feature>
<feature type="transmembrane region" description="Helical" evidence="5">
    <location>
        <begin position="277"/>
        <end position="300"/>
    </location>
</feature>
<dbReference type="PANTHER" id="PTHR42718:SF39">
    <property type="entry name" value="ACTINORHODIN TRANSPORTER-RELATED"/>
    <property type="match status" value="1"/>
</dbReference>
<evidence type="ECO:0000256" key="3">
    <source>
        <dbReference type="ARBA" id="ARBA00022989"/>
    </source>
</evidence>
<feature type="transmembrane region" description="Helical" evidence="5">
    <location>
        <begin position="48"/>
        <end position="68"/>
    </location>
</feature>
<feature type="domain" description="Major facilitator superfamily (MFS) profile" evidence="6">
    <location>
        <begin position="14"/>
        <end position="500"/>
    </location>
</feature>
<dbReference type="Gene3D" id="1.20.1720.10">
    <property type="entry name" value="Multidrug resistance protein D"/>
    <property type="match status" value="1"/>
</dbReference>
<gene>
    <name evidence="7" type="ORF">ACFPCY_23835</name>
</gene>
<feature type="transmembrane region" description="Helical" evidence="5">
    <location>
        <begin position="231"/>
        <end position="252"/>
    </location>
</feature>
<keyword evidence="3 5" id="KW-1133">Transmembrane helix</keyword>
<keyword evidence="2 5" id="KW-0812">Transmembrane</keyword>
<evidence type="ECO:0000256" key="4">
    <source>
        <dbReference type="ARBA" id="ARBA00023136"/>
    </source>
</evidence>
<organism evidence="7 8">
    <name type="scientific">Actinomadura gamaensis</name>
    <dbReference type="NCBI Taxonomy" id="1763541"/>
    <lineage>
        <taxon>Bacteria</taxon>
        <taxon>Bacillati</taxon>
        <taxon>Actinomycetota</taxon>
        <taxon>Actinomycetes</taxon>
        <taxon>Streptosporangiales</taxon>
        <taxon>Thermomonosporaceae</taxon>
        <taxon>Actinomadura</taxon>
    </lineage>
</organism>
<feature type="transmembrane region" description="Helical" evidence="5">
    <location>
        <begin position="369"/>
        <end position="390"/>
    </location>
</feature>
<accession>A0ABV9U476</accession>
<feature type="transmembrane region" description="Helical" evidence="5">
    <location>
        <begin position="477"/>
        <end position="495"/>
    </location>
</feature>
<reference evidence="8" key="1">
    <citation type="journal article" date="2019" name="Int. J. Syst. Evol. Microbiol.">
        <title>The Global Catalogue of Microorganisms (GCM) 10K type strain sequencing project: providing services to taxonomists for standard genome sequencing and annotation.</title>
        <authorList>
            <consortium name="The Broad Institute Genomics Platform"/>
            <consortium name="The Broad Institute Genome Sequencing Center for Infectious Disease"/>
            <person name="Wu L."/>
            <person name="Ma J."/>
        </authorList>
    </citation>
    <scope>NUCLEOTIDE SEQUENCE [LARGE SCALE GENOMIC DNA]</scope>
    <source>
        <strain evidence="8">KLKA75</strain>
    </source>
</reference>